<comment type="subcellular location">
    <subcellularLocation>
        <location evidence="1">Cell outer membrane</location>
    </subcellularLocation>
</comment>
<keyword evidence="5" id="KW-0175">Coiled coil</keyword>
<evidence type="ECO:0000259" key="7">
    <source>
        <dbReference type="PROSITE" id="PS51123"/>
    </source>
</evidence>
<dbReference type="PANTHER" id="PTHR30329">
    <property type="entry name" value="STATOR ELEMENT OF FLAGELLAR MOTOR COMPLEX"/>
    <property type="match status" value="1"/>
</dbReference>
<evidence type="ECO:0000256" key="6">
    <source>
        <dbReference type="SAM" id="SignalP"/>
    </source>
</evidence>
<protein>
    <submittedName>
        <fullName evidence="8">OmpA family protein</fullName>
    </submittedName>
</protein>
<dbReference type="InterPro" id="IPR036737">
    <property type="entry name" value="OmpA-like_sf"/>
</dbReference>
<dbReference type="RefSeq" id="WP_377980916.1">
    <property type="nucleotide sequence ID" value="NZ_JBBKXX010000002.1"/>
</dbReference>
<dbReference type="Gene3D" id="3.30.1330.60">
    <property type="entry name" value="OmpA-like domain"/>
    <property type="match status" value="1"/>
</dbReference>
<dbReference type="Pfam" id="PF00691">
    <property type="entry name" value="OmpA"/>
    <property type="match status" value="1"/>
</dbReference>
<dbReference type="PANTHER" id="PTHR30329:SF21">
    <property type="entry name" value="LIPOPROTEIN YIAD-RELATED"/>
    <property type="match status" value="1"/>
</dbReference>
<reference evidence="8 9" key="1">
    <citation type="submission" date="2024-03" db="EMBL/GenBank/DDBJ databases">
        <title>Aquirufa genome sequencing.</title>
        <authorList>
            <person name="Pitt A."/>
            <person name="Hahn M.W."/>
        </authorList>
    </citation>
    <scope>NUCLEOTIDE SEQUENCE [LARGE SCALE GENOMIC DNA]</scope>
    <source>
        <strain evidence="8 9">HETE-83D</strain>
    </source>
</reference>
<dbReference type="PRINTS" id="PR01021">
    <property type="entry name" value="OMPADOMAIN"/>
</dbReference>
<evidence type="ECO:0000256" key="3">
    <source>
        <dbReference type="ARBA" id="ARBA00023237"/>
    </source>
</evidence>
<dbReference type="Gene3D" id="2.40.160.20">
    <property type="match status" value="1"/>
</dbReference>
<evidence type="ECO:0000256" key="2">
    <source>
        <dbReference type="ARBA" id="ARBA00023136"/>
    </source>
</evidence>
<dbReference type="Proteomes" id="UP001598019">
    <property type="component" value="Unassembled WGS sequence"/>
</dbReference>
<feature type="domain" description="OmpA-like" evidence="7">
    <location>
        <begin position="293"/>
        <end position="408"/>
    </location>
</feature>
<name>A0ABW6DIM9_9BACT</name>
<comment type="caution">
    <text evidence="8">The sequence shown here is derived from an EMBL/GenBank/DDBJ whole genome shotgun (WGS) entry which is preliminary data.</text>
</comment>
<evidence type="ECO:0000256" key="4">
    <source>
        <dbReference type="PROSITE-ProRule" id="PRU00473"/>
    </source>
</evidence>
<dbReference type="CDD" id="cd07185">
    <property type="entry name" value="OmpA_C-like"/>
    <property type="match status" value="1"/>
</dbReference>
<evidence type="ECO:0000256" key="5">
    <source>
        <dbReference type="SAM" id="Coils"/>
    </source>
</evidence>
<gene>
    <name evidence="8" type="ORF">SKC37_07690</name>
</gene>
<dbReference type="PROSITE" id="PS51123">
    <property type="entry name" value="OMPA_2"/>
    <property type="match status" value="1"/>
</dbReference>
<proteinExistence type="predicted"/>
<dbReference type="InterPro" id="IPR050330">
    <property type="entry name" value="Bact_OuterMem_StrucFunc"/>
</dbReference>
<organism evidence="8 9">
    <name type="scientific">Aquirufa esocilacus</name>
    <dbReference type="NCBI Taxonomy" id="3096513"/>
    <lineage>
        <taxon>Bacteria</taxon>
        <taxon>Pseudomonadati</taxon>
        <taxon>Bacteroidota</taxon>
        <taxon>Cytophagia</taxon>
        <taxon>Cytophagales</taxon>
        <taxon>Flectobacillaceae</taxon>
        <taxon>Aquirufa</taxon>
    </lineage>
</organism>
<keyword evidence="9" id="KW-1185">Reference proteome</keyword>
<feature type="chain" id="PRO_5046126851" evidence="6">
    <location>
        <begin position="21"/>
        <end position="408"/>
    </location>
</feature>
<feature type="signal peptide" evidence="6">
    <location>
        <begin position="1"/>
        <end position="20"/>
    </location>
</feature>
<keyword evidence="6" id="KW-0732">Signal</keyword>
<dbReference type="EMBL" id="JBBKXX010000002">
    <property type="protein sequence ID" value="MFD3408534.1"/>
    <property type="molecule type" value="Genomic_DNA"/>
</dbReference>
<dbReference type="SUPFAM" id="SSF103088">
    <property type="entry name" value="OmpA-like"/>
    <property type="match status" value="1"/>
</dbReference>
<evidence type="ECO:0000256" key="1">
    <source>
        <dbReference type="ARBA" id="ARBA00004442"/>
    </source>
</evidence>
<evidence type="ECO:0000313" key="8">
    <source>
        <dbReference type="EMBL" id="MFD3408534.1"/>
    </source>
</evidence>
<dbReference type="InterPro" id="IPR006665">
    <property type="entry name" value="OmpA-like"/>
</dbReference>
<accession>A0ABW6DIM9</accession>
<sequence>MKKVVVVILVMCAMVSNLTAQTYKNSISVLGGSSALWLTNTATEAGQRPTYSHGGLQVTHQLKSNIEVVLTGLGGYTTSPSYNAVKSGVDMKYLSAGLGLRYSLSKPLAKIFTPFASLEASALARKNTTQTNHNVDVIGSVGLGLKAAITKQVSVMYQVSTGSPFYQTSHLGSNAFDARGSYFLNSFGVSFAFGKGCEQTIAKAVSAPVDVDTDGDGVVDRLDQCPGVFGSASNNGCIDPALQAAAMAKLEKEAMVKAEAVVAARYEAEAKTKAAAEAQAKQAAETKAAEEQKAKEQLLQDRTLIFNDDSAVILPAAKAQADEVVEALKQNPTAKVSVKGHTDNYGTKKNNVKVSRNRAARVRKYLQKNGIEASRIESSYFGESQPAHSNKTQAGKQLNRRVEIKIVK</sequence>
<feature type="coiled-coil region" evidence="5">
    <location>
        <begin position="273"/>
        <end position="301"/>
    </location>
</feature>
<dbReference type="InterPro" id="IPR006664">
    <property type="entry name" value="OMP_bac"/>
</dbReference>
<keyword evidence="3" id="KW-0998">Cell outer membrane</keyword>
<evidence type="ECO:0000313" key="9">
    <source>
        <dbReference type="Proteomes" id="UP001598019"/>
    </source>
</evidence>
<keyword evidence="2 4" id="KW-0472">Membrane</keyword>